<sequence length="56" mass="6432">MKPPPPGQCRQCWSHAYDKSIHRRLAPDQECAGCLDHAYNGCPPEGRVPKKESIWW</sequence>
<evidence type="ECO:0000313" key="2">
    <source>
        <dbReference type="Proteomes" id="UP000221011"/>
    </source>
</evidence>
<keyword evidence="2" id="KW-1185">Reference proteome</keyword>
<accession>A0A291Q7K4</accession>
<gene>
    <name evidence="1" type="ORF">KY5_2564</name>
</gene>
<dbReference type="Proteomes" id="UP000221011">
    <property type="component" value="Chromosome"/>
</dbReference>
<name>A0A291Q7K4_9ACTN</name>
<evidence type="ECO:0000313" key="1">
    <source>
        <dbReference type="EMBL" id="ATL27582.1"/>
    </source>
</evidence>
<dbReference type="AlphaFoldDB" id="A0A291Q7K4"/>
<reference evidence="1 2" key="1">
    <citation type="submission" date="2017-08" db="EMBL/GenBank/DDBJ databases">
        <title>Complete Genome Sequence of Streptomyces formicae KY5, the formicamycin producer.</title>
        <authorList>
            <person name="Holmes N.A."/>
            <person name="Devine R."/>
            <person name="Qin Z."/>
            <person name="Seipke R.F."/>
            <person name="Wilkinson B."/>
            <person name="Hutchings M.I."/>
        </authorList>
    </citation>
    <scope>NUCLEOTIDE SEQUENCE [LARGE SCALE GENOMIC DNA]</scope>
    <source>
        <strain evidence="1 2">KY5</strain>
    </source>
</reference>
<dbReference type="RefSeq" id="WP_098242380.1">
    <property type="nucleotide sequence ID" value="NZ_CP022685.1"/>
</dbReference>
<protein>
    <recommendedName>
        <fullName evidence="3">PRL2-8</fullName>
    </recommendedName>
</protein>
<dbReference type="EMBL" id="CP022685">
    <property type="protein sequence ID" value="ATL27582.1"/>
    <property type="molecule type" value="Genomic_DNA"/>
</dbReference>
<dbReference type="KEGG" id="sfk:KY5_2564"/>
<proteinExistence type="predicted"/>
<evidence type="ECO:0008006" key="3">
    <source>
        <dbReference type="Google" id="ProtNLM"/>
    </source>
</evidence>
<organism evidence="1 2">
    <name type="scientific">Streptomyces formicae</name>
    <dbReference type="NCBI Taxonomy" id="1616117"/>
    <lineage>
        <taxon>Bacteria</taxon>
        <taxon>Bacillati</taxon>
        <taxon>Actinomycetota</taxon>
        <taxon>Actinomycetes</taxon>
        <taxon>Kitasatosporales</taxon>
        <taxon>Streptomycetaceae</taxon>
        <taxon>Streptomyces</taxon>
    </lineage>
</organism>